<accession>A0A7L6AVK9</accession>
<evidence type="ECO:0000313" key="3">
    <source>
        <dbReference type="Proteomes" id="UP000510621"/>
    </source>
</evidence>
<proteinExistence type="predicted"/>
<dbReference type="PANTHER" id="PTHR43355">
    <property type="entry name" value="FLAVIN REDUCTASE (NADPH)"/>
    <property type="match status" value="1"/>
</dbReference>
<dbReference type="GO" id="GO:0004074">
    <property type="term" value="F:biliverdin reductase [NAD(P)H] activity"/>
    <property type="evidence" value="ECO:0007669"/>
    <property type="project" value="TreeGrafter"/>
</dbReference>
<dbReference type="AlphaFoldDB" id="A0A7L6AVK9"/>
<gene>
    <name evidence="2" type="ORF">HZT40_17935</name>
</gene>
<dbReference type="Proteomes" id="UP000510621">
    <property type="component" value="Chromosome"/>
</dbReference>
<dbReference type="InterPro" id="IPR016040">
    <property type="entry name" value="NAD(P)-bd_dom"/>
</dbReference>
<dbReference type="PANTHER" id="PTHR43355:SF2">
    <property type="entry name" value="FLAVIN REDUCTASE (NADPH)"/>
    <property type="match status" value="1"/>
</dbReference>
<reference evidence="2" key="1">
    <citation type="submission" date="2020-06" db="EMBL/GenBank/DDBJ databases">
        <title>Analysis procedures for assessing recovery of high quality, complete, closed genomes from Nanopore long read metagenome sequencing.</title>
        <authorList>
            <person name="Bessarab I."/>
            <person name="Arumugam K."/>
            <person name="Haryono M."/>
            <person name="Liu X."/>
            <person name="Roy S."/>
            <person name="Zuniga-Montanez R.E."/>
            <person name="Qiu G."/>
            <person name="Drautz-Moses D.I."/>
            <person name="Law Y.Y."/>
            <person name="Wuertz S."/>
            <person name="Lauro F.M."/>
            <person name="Huson D.H."/>
            <person name="Williams R.B."/>
        </authorList>
    </citation>
    <scope>NUCLEOTIDE SEQUENCE [LARGE SCALE GENOMIC DNA]</scope>
    <source>
        <strain evidence="2">SSD2</strain>
    </source>
</reference>
<dbReference type="Gene3D" id="3.40.50.720">
    <property type="entry name" value="NAD(P)-binding Rossmann-like Domain"/>
    <property type="match status" value="1"/>
</dbReference>
<dbReference type="KEGG" id="this:HZT40_17935"/>
<evidence type="ECO:0000313" key="2">
    <source>
        <dbReference type="EMBL" id="QLQ33156.1"/>
    </source>
</evidence>
<name>A0A7L6AVK9_9GAMM</name>
<dbReference type="SUPFAM" id="SSF51735">
    <property type="entry name" value="NAD(P)-binding Rossmann-fold domains"/>
    <property type="match status" value="1"/>
</dbReference>
<dbReference type="InterPro" id="IPR051606">
    <property type="entry name" value="Polyketide_Oxido-like"/>
</dbReference>
<protein>
    <submittedName>
        <fullName evidence="2">NAD(P)H-binding protein</fullName>
    </submittedName>
</protein>
<dbReference type="InterPro" id="IPR036291">
    <property type="entry name" value="NAD(P)-bd_dom_sf"/>
</dbReference>
<keyword evidence="3" id="KW-1185">Reference proteome</keyword>
<dbReference type="GO" id="GO:0042602">
    <property type="term" value="F:riboflavin reductase (NADPH) activity"/>
    <property type="evidence" value="ECO:0007669"/>
    <property type="project" value="TreeGrafter"/>
</dbReference>
<evidence type="ECO:0000259" key="1">
    <source>
        <dbReference type="Pfam" id="PF13460"/>
    </source>
</evidence>
<dbReference type="Pfam" id="PF13460">
    <property type="entry name" value="NAD_binding_10"/>
    <property type="match status" value="1"/>
</dbReference>
<dbReference type="EMBL" id="CP059265">
    <property type="protein sequence ID" value="QLQ33156.1"/>
    <property type="molecule type" value="Genomic_DNA"/>
</dbReference>
<organism evidence="2 3">
    <name type="scientific">Candidatus Thiothrix singaporensis</name>
    <dbReference type="NCBI Taxonomy" id="2799669"/>
    <lineage>
        <taxon>Bacteria</taxon>
        <taxon>Pseudomonadati</taxon>
        <taxon>Pseudomonadota</taxon>
        <taxon>Gammaproteobacteria</taxon>
        <taxon>Thiotrichales</taxon>
        <taxon>Thiotrichaceae</taxon>
        <taxon>Thiothrix</taxon>
    </lineage>
</organism>
<sequence length="209" mass="22435">MKTLAILGASAGVGLECVRIALERHQVTTLSRSVANLPAHSRLNAIQGSATKLDDLRRACAGADAVLITLGTGMDRKPTTLYTDFGQALLQIQDSLGATPIQILTGFGAGDSAAYQGVITKMLFRLLLKAVYDNKTELERMVESSRLNWSLVRPGLLTNGASDTMPRIQTTYHSGMKVGSVSRKAVARFMVEQAENPSCLHQKPALSAH</sequence>
<feature type="domain" description="NAD(P)-binding" evidence="1">
    <location>
        <begin position="8"/>
        <end position="197"/>
    </location>
</feature>